<feature type="repeat" description="ANK" evidence="1">
    <location>
        <begin position="757"/>
        <end position="791"/>
    </location>
</feature>
<comment type="caution">
    <text evidence="5">The sequence shown here is derived from an EMBL/GenBank/DDBJ whole genome shotgun (WGS) entry which is preliminary data.</text>
</comment>
<proteinExistence type="inferred from homology"/>
<dbReference type="PROSITE" id="PS51719">
    <property type="entry name" value="G_SEPTIN"/>
    <property type="match status" value="1"/>
</dbReference>
<feature type="region of interest" description="Disordered" evidence="3">
    <location>
        <begin position="411"/>
        <end position="469"/>
    </location>
</feature>
<keyword evidence="2" id="KW-0342">GTP-binding</keyword>
<evidence type="ECO:0000313" key="6">
    <source>
        <dbReference type="Proteomes" id="UP000717515"/>
    </source>
</evidence>
<name>A0A9P8CWQ3_MORAP</name>
<dbReference type="Pfam" id="PF12796">
    <property type="entry name" value="Ank_2"/>
    <property type="match status" value="1"/>
</dbReference>
<evidence type="ECO:0000259" key="4">
    <source>
        <dbReference type="PROSITE" id="PS51719"/>
    </source>
</evidence>
<feature type="domain" description="Septin-type G" evidence="4">
    <location>
        <begin position="18"/>
        <end position="322"/>
    </location>
</feature>
<sequence>MTTADKRDTLNMDGTSSSAVALRFMLLGDVGVGKSSFVNTFAKTLSSVMVNDAVEELIPSPSTSATQSPPAIRLPGVRLTTKPVLCQESSPFEDPLSLLQPKVNVPARELTFVTLPGYSSTINPSTILSMTDDYLNHHLHTATSIFSPAIPASQLSWFLIAGSRAHFLPTCAFYFVLYELKPIDILYMKMIHERVNLVPVITKADTLSQNELWVLKKRMLRQLKLNGIKIHTFGTDMETIESMTSQRQWGAPPFVVSTRQDSNGQLVESELKRLVDLCLYERVRHLQEDAARKVITWKKEFGPSGNPSKTRVEKVWSERDVPSPVRTASVRAPAPVASIVPMTTPPAAVPASVVVPAPATPTVVAAVPAAIDAPPSSAVSPASNNPFSNNPYLSHIDTLSDVNARQLNQATSPTQYAPPPPPSLLQQQQQQQQQQQPYVPVSQYPNQAPMTSNVPFTPPPSLGKGSLAGQVNFGLGGTNYAPPPSFSNGNNATYNAPPVNLNKPLPVNGHSASVAGATNGAFSPAPSVSNATPYNATTVYSPPPRTTSNQTVSSAAASQARLHLMRDATGMSVDKSTRPSVIMDENSINTVHAQIQAHESAAESQAVSADGYRQASPVNGSAEDHPTSPTVDTLSRTSTNTDGNEVKVEIPNSITSYQPAASETPLDLSNTQPTTMMQAHGSFILPAPVNYPAPGTFFIPPTDLYATGMVNGSGGAGGINEYGEAIPDIWEAAELGDLATVQMHLNNGVSPDQRNNSRSTLLHRTAWQGVKPYAVMNLLISYGANVNLTNENGNTVLQNVLMKHDDPSLIKLLLDNGAEAMIPNKEGMNTLEVAALFNKLESAKYLLENDLSSSEPQSIMNALQRARSPDKKVMKALLKSWQGKEGERKRMELMDRLRGHVPAAMNDGASVRSFETSKGDAKTDYTEEAVENAMLTADQVIDKAQSTATLLVEMVAAFEQETHSLRDLENNDLLQTLQVECQEMAEFLHSRLWDDSDEQEYHAYDSSSSRPQQKTADEEAQTAAFILCNEHIVSALQRYGELKDHLQAVRLQQEEDRTPFFRNPAATTNDAHAKFFEYEDLYEEDEQLSGLSIAGHDAQQHHLRKSEQPLVWQLDPREDFKANKTKNKKWIDKEEKNRLEKERMLERSPRNGIHGLVPEPEIEPEMLAVEEDDKDKQREDGEVEGVQSVAHGSSTSQVEVDEDGLERIINRLEDVADVDEKEEEDGEKEDKDEGDQGMLSDDSWEEVPERGLVDLSIEDEVVQTASTSSSSTSSSILITAASSAPILPSAPMREL</sequence>
<accession>A0A9P8CWQ3</accession>
<dbReference type="SUPFAM" id="SSF48403">
    <property type="entry name" value="Ankyrin repeat"/>
    <property type="match status" value="1"/>
</dbReference>
<organism evidence="5 6">
    <name type="scientific">Mortierella alpina</name>
    <name type="common">Oleaginous fungus</name>
    <name type="synonym">Mortierella renispora</name>
    <dbReference type="NCBI Taxonomy" id="64518"/>
    <lineage>
        <taxon>Eukaryota</taxon>
        <taxon>Fungi</taxon>
        <taxon>Fungi incertae sedis</taxon>
        <taxon>Mucoromycota</taxon>
        <taxon>Mortierellomycotina</taxon>
        <taxon>Mortierellomycetes</taxon>
        <taxon>Mortierellales</taxon>
        <taxon>Mortierellaceae</taxon>
        <taxon>Mortierella</taxon>
    </lineage>
</organism>
<feature type="region of interest" description="Disordered" evidence="3">
    <location>
        <begin position="1141"/>
        <end position="1295"/>
    </location>
</feature>
<feature type="compositionally biased region" description="Polar residues" evidence="3">
    <location>
        <begin position="446"/>
        <end position="455"/>
    </location>
</feature>
<feature type="compositionally biased region" description="Polar residues" evidence="3">
    <location>
        <begin position="652"/>
        <end position="672"/>
    </location>
</feature>
<feature type="compositionally biased region" description="Basic and acidic residues" evidence="3">
    <location>
        <begin position="1205"/>
        <end position="1214"/>
    </location>
</feature>
<feature type="compositionally biased region" description="Low complexity" evidence="3">
    <location>
        <begin position="424"/>
        <end position="445"/>
    </location>
</feature>
<dbReference type="GO" id="GO:0005525">
    <property type="term" value="F:GTP binding"/>
    <property type="evidence" value="ECO:0007669"/>
    <property type="project" value="UniProtKB-KW"/>
</dbReference>
<dbReference type="InterPro" id="IPR030379">
    <property type="entry name" value="G_SEPTIN_dom"/>
</dbReference>
<feature type="compositionally biased region" description="Acidic residues" evidence="3">
    <location>
        <begin position="1160"/>
        <end position="1173"/>
    </location>
</feature>
<dbReference type="SMART" id="SM00248">
    <property type="entry name" value="ANK"/>
    <property type="match status" value="3"/>
</dbReference>
<dbReference type="EMBL" id="JAIFTL010000102">
    <property type="protein sequence ID" value="KAG9323408.1"/>
    <property type="molecule type" value="Genomic_DNA"/>
</dbReference>
<dbReference type="PROSITE" id="PS50088">
    <property type="entry name" value="ANK_REPEAT"/>
    <property type="match status" value="1"/>
</dbReference>
<comment type="similarity">
    <text evidence="2">Belongs to the TRAFAC class TrmE-Era-EngA-EngB-Septin-like GTPase superfamily. Septin GTPase family.</text>
</comment>
<protein>
    <recommendedName>
        <fullName evidence="4">Septin-type G domain-containing protein</fullName>
    </recommendedName>
</protein>
<reference evidence="5" key="1">
    <citation type="submission" date="2021-07" db="EMBL/GenBank/DDBJ databases">
        <title>Draft genome of Mortierella alpina, strain LL118, isolated from an aspen leaf litter sample.</title>
        <authorList>
            <person name="Yang S."/>
            <person name="Vinatzer B.A."/>
        </authorList>
    </citation>
    <scope>NUCLEOTIDE SEQUENCE</scope>
    <source>
        <strain evidence="5">LL118</strain>
    </source>
</reference>
<dbReference type="Proteomes" id="UP000717515">
    <property type="component" value="Unassembled WGS sequence"/>
</dbReference>
<dbReference type="Gene3D" id="1.25.40.20">
    <property type="entry name" value="Ankyrin repeat-containing domain"/>
    <property type="match status" value="1"/>
</dbReference>
<evidence type="ECO:0000256" key="3">
    <source>
        <dbReference type="SAM" id="MobiDB-lite"/>
    </source>
</evidence>
<evidence type="ECO:0000313" key="5">
    <source>
        <dbReference type="EMBL" id="KAG9323408.1"/>
    </source>
</evidence>
<dbReference type="InterPro" id="IPR036770">
    <property type="entry name" value="Ankyrin_rpt-contain_sf"/>
</dbReference>
<dbReference type="Gene3D" id="3.40.50.300">
    <property type="entry name" value="P-loop containing nucleotide triphosphate hydrolases"/>
    <property type="match status" value="1"/>
</dbReference>
<gene>
    <name evidence="5" type="ORF">KVV02_002568</name>
</gene>
<dbReference type="InterPro" id="IPR027417">
    <property type="entry name" value="P-loop_NTPase"/>
</dbReference>
<feature type="compositionally biased region" description="Acidic residues" evidence="3">
    <location>
        <begin position="1215"/>
        <end position="1235"/>
    </location>
</feature>
<keyword evidence="2" id="KW-0547">Nucleotide-binding</keyword>
<dbReference type="SUPFAM" id="SSF52540">
    <property type="entry name" value="P-loop containing nucleoside triphosphate hydrolases"/>
    <property type="match status" value="1"/>
</dbReference>
<dbReference type="InterPro" id="IPR002110">
    <property type="entry name" value="Ankyrin_rpt"/>
</dbReference>
<dbReference type="PANTHER" id="PTHR18884">
    <property type="entry name" value="SEPTIN"/>
    <property type="match status" value="1"/>
</dbReference>
<evidence type="ECO:0000256" key="1">
    <source>
        <dbReference type="PROSITE-ProRule" id="PRU00023"/>
    </source>
</evidence>
<evidence type="ECO:0000256" key="2">
    <source>
        <dbReference type="RuleBase" id="RU004560"/>
    </source>
</evidence>
<feature type="compositionally biased region" description="Low complexity" evidence="3">
    <location>
        <begin position="1264"/>
        <end position="1295"/>
    </location>
</feature>
<feature type="region of interest" description="Disordered" evidence="3">
    <location>
        <begin position="596"/>
        <end position="672"/>
    </location>
</feature>
<dbReference type="Pfam" id="PF00735">
    <property type="entry name" value="Septin"/>
    <property type="match status" value="1"/>
</dbReference>
<keyword evidence="1" id="KW-0040">ANK repeat</keyword>
<feature type="compositionally biased region" description="Polar residues" evidence="3">
    <location>
        <begin position="627"/>
        <end position="643"/>
    </location>
</feature>